<name>A0A1I5HUU3_9HYPH</name>
<keyword evidence="16" id="KW-0282">Flagellum</keyword>
<feature type="domain" description="Flagellar motor switch protein FliG C-terminal" evidence="13">
    <location>
        <begin position="236"/>
        <end position="342"/>
    </location>
</feature>
<dbReference type="SUPFAM" id="SSF48029">
    <property type="entry name" value="FliG"/>
    <property type="match status" value="2"/>
</dbReference>
<evidence type="ECO:0000313" key="17">
    <source>
        <dbReference type="Proteomes" id="UP000199236"/>
    </source>
</evidence>
<evidence type="ECO:0000256" key="4">
    <source>
        <dbReference type="ARBA" id="ARBA00021870"/>
    </source>
</evidence>
<dbReference type="PIRSF" id="PIRSF003161">
    <property type="entry name" value="FliG"/>
    <property type="match status" value="1"/>
</dbReference>
<keyword evidence="16" id="KW-0969">Cilium</keyword>
<evidence type="ECO:0000256" key="1">
    <source>
        <dbReference type="ARBA" id="ARBA00004117"/>
    </source>
</evidence>
<keyword evidence="16" id="KW-0966">Cell projection</keyword>
<dbReference type="Gene3D" id="1.10.220.30">
    <property type="match status" value="3"/>
</dbReference>
<evidence type="ECO:0000256" key="11">
    <source>
        <dbReference type="PIRNR" id="PIRNR003161"/>
    </source>
</evidence>
<evidence type="ECO:0000256" key="9">
    <source>
        <dbReference type="ARBA" id="ARBA00023143"/>
    </source>
</evidence>
<dbReference type="Pfam" id="PF14841">
    <property type="entry name" value="FliG_M"/>
    <property type="match status" value="1"/>
</dbReference>
<dbReference type="OrthoDB" id="9780302at2"/>
<dbReference type="PANTHER" id="PTHR30534:SF0">
    <property type="entry name" value="FLAGELLAR MOTOR SWITCH PROTEIN FLIG"/>
    <property type="match status" value="1"/>
</dbReference>
<dbReference type="GO" id="GO:0071973">
    <property type="term" value="P:bacterial-type flagellum-dependent cell motility"/>
    <property type="evidence" value="ECO:0007669"/>
    <property type="project" value="InterPro"/>
</dbReference>
<evidence type="ECO:0000259" key="14">
    <source>
        <dbReference type="Pfam" id="PF14841"/>
    </source>
</evidence>
<evidence type="ECO:0000256" key="7">
    <source>
        <dbReference type="ARBA" id="ARBA00022779"/>
    </source>
</evidence>
<dbReference type="PRINTS" id="PR00954">
    <property type="entry name" value="FLGMOTORFLIG"/>
</dbReference>
<dbReference type="Pfam" id="PF01706">
    <property type="entry name" value="FliG_C"/>
    <property type="match status" value="1"/>
</dbReference>
<evidence type="ECO:0000256" key="6">
    <source>
        <dbReference type="ARBA" id="ARBA00022500"/>
    </source>
</evidence>
<keyword evidence="7 11" id="KW-0283">Flagellar rotation</keyword>
<keyword evidence="6 11" id="KW-0145">Chemotaxis</keyword>
<feature type="domain" description="Flagellar motor switch protein FliG N-terminal" evidence="15">
    <location>
        <begin position="24"/>
        <end position="126"/>
    </location>
</feature>
<dbReference type="InterPro" id="IPR023087">
    <property type="entry name" value="Flg_Motor_Flig_C"/>
</dbReference>
<protein>
    <recommendedName>
        <fullName evidence="4 11">Flagellar motor switch protein FliG</fullName>
    </recommendedName>
</protein>
<keyword evidence="11" id="KW-0997">Cell inner membrane</keyword>
<dbReference type="GO" id="GO:0003774">
    <property type="term" value="F:cytoskeletal motor activity"/>
    <property type="evidence" value="ECO:0007669"/>
    <property type="project" value="InterPro"/>
</dbReference>
<dbReference type="GO" id="GO:0006935">
    <property type="term" value="P:chemotaxis"/>
    <property type="evidence" value="ECO:0007669"/>
    <property type="project" value="UniProtKB-KW"/>
</dbReference>
<dbReference type="GO" id="GO:0005886">
    <property type="term" value="C:plasma membrane"/>
    <property type="evidence" value="ECO:0007669"/>
    <property type="project" value="UniProtKB-SubCell"/>
</dbReference>
<evidence type="ECO:0000256" key="8">
    <source>
        <dbReference type="ARBA" id="ARBA00023136"/>
    </source>
</evidence>
<accession>A0A1I5HUU3</accession>
<evidence type="ECO:0000256" key="10">
    <source>
        <dbReference type="ARBA" id="ARBA00025598"/>
    </source>
</evidence>
<keyword evidence="17" id="KW-1185">Reference proteome</keyword>
<comment type="subcellular location">
    <subcellularLocation>
        <location evidence="1 11">Bacterial flagellum basal body</location>
    </subcellularLocation>
    <subcellularLocation>
        <location evidence="11">Cell inner membrane</location>
        <topology evidence="11">Peripheral membrane protein</topology>
        <orientation evidence="11">Cytoplasmic side</orientation>
    </subcellularLocation>
    <subcellularLocation>
        <location evidence="2">Cell membrane</location>
        <topology evidence="2">Peripheral membrane protein</topology>
        <orientation evidence="2">Cytoplasmic side</orientation>
    </subcellularLocation>
</comment>
<dbReference type="Pfam" id="PF14842">
    <property type="entry name" value="FliG_N"/>
    <property type="match status" value="1"/>
</dbReference>
<evidence type="ECO:0000256" key="2">
    <source>
        <dbReference type="ARBA" id="ARBA00004413"/>
    </source>
</evidence>
<gene>
    <name evidence="16" type="ORF">SAMN04488056_107144</name>
</gene>
<dbReference type="InterPro" id="IPR011002">
    <property type="entry name" value="FliG_a-hlx"/>
</dbReference>
<feature type="domain" description="Flagellar motor switch protein FliG middle" evidence="14">
    <location>
        <begin position="135"/>
        <end position="207"/>
    </location>
</feature>
<keyword evidence="9 11" id="KW-0975">Bacterial flagellum</keyword>
<evidence type="ECO:0000256" key="3">
    <source>
        <dbReference type="ARBA" id="ARBA00010299"/>
    </source>
</evidence>
<evidence type="ECO:0000256" key="5">
    <source>
        <dbReference type="ARBA" id="ARBA00022475"/>
    </source>
</evidence>
<feature type="coiled-coil region" evidence="12">
    <location>
        <begin position="227"/>
        <end position="254"/>
    </location>
</feature>
<keyword evidence="8 11" id="KW-0472">Membrane</keyword>
<dbReference type="NCBIfam" id="TIGR00207">
    <property type="entry name" value="fliG"/>
    <property type="match status" value="1"/>
</dbReference>
<proteinExistence type="inferred from homology"/>
<organism evidence="16 17">
    <name type="scientific">Cohaesibacter marisflavi</name>
    <dbReference type="NCBI Taxonomy" id="655353"/>
    <lineage>
        <taxon>Bacteria</taxon>
        <taxon>Pseudomonadati</taxon>
        <taxon>Pseudomonadota</taxon>
        <taxon>Alphaproteobacteria</taxon>
        <taxon>Hyphomicrobiales</taxon>
        <taxon>Cohaesibacteraceae</taxon>
    </lineage>
</organism>
<evidence type="ECO:0000256" key="12">
    <source>
        <dbReference type="SAM" id="Coils"/>
    </source>
</evidence>
<dbReference type="PANTHER" id="PTHR30534">
    <property type="entry name" value="FLAGELLAR MOTOR SWITCH PROTEIN FLIG"/>
    <property type="match status" value="1"/>
</dbReference>
<keyword evidence="5 11" id="KW-1003">Cell membrane</keyword>
<dbReference type="AlphaFoldDB" id="A0A1I5HUU3"/>
<evidence type="ECO:0000259" key="13">
    <source>
        <dbReference type="Pfam" id="PF01706"/>
    </source>
</evidence>
<sequence length="353" mass="39223">MPATALTNMANANASVSTEHEERELNGAEKASIILLALGDEHGGPIWSRLDDIEIKQVSISMSKLGGITPNMLDNLIIEFVSRLSSKGAVTGNFDSTERLLASFLPEERVNAIMEEIRGPAGRNMWEKLSNVQENVLANYLKNEYPQTVAVVLSKIKSDHAAKVLSIMPEDFGLEVINRMLSMEAVQKEVLEKVEQTLRVEFMSNLSTTQRRDAHEVMADIFNNFDRQTEARLLAALEEENRESAEKIKQLMFTFEDLSKLDSTGVQSLLQNIEKDILALALKGANETIRTLFMDNMSQRAGAMLQEDMEGMGPVRLRDVDEAQGAMVNMAKDLAARGEIMIAKGNGEDELVY</sequence>
<dbReference type="InterPro" id="IPR032779">
    <property type="entry name" value="FliG_M"/>
</dbReference>
<reference evidence="16 17" key="1">
    <citation type="submission" date="2016-10" db="EMBL/GenBank/DDBJ databases">
        <authorList>
            <person name="de Groot N.N."/>
        </authorList>
    </citation>
    <scope>NUCLEOTIDE SEQUENCE [LARGE SCALE GENOMIC DNA]</scope>
    <source>
        <strain evidence="16 17">CGMCC 1.9157</strain>
    </source>
</reference>
<dbReference type="InterPro" id="IPR000090">
    <property type="entry name" value="Flg_Motor_Flig"/>
</dbReference>
<comment type="function">
    <text evidence="10 11">FliG is one of three proteins (FliG, FliN, FliM) that forms the rotor-mounted switch complex (C ring), located at the base of the basal body. This complex interacts with the CheY and CheZ chemotaxis proteins, in addition to contacting components of the motor that determine the direction of flagellar rotation.</text>
</comment>
<comment type="similarity">
    <text evidence="3 11">Belongs to the FliG family.</text>
</comment>
<evidence type="ECO:0000313" key="16">
    <source>
        <dbReference type="EMBL" id="SFO52017.1"/>
    </source>
</evidence>
<dbReference type="STRING" id="655353.SAMN04488056_107144"/>
<dbReference type="GO" id="GO:0009425">
    <property type="term" value="C:bacterial-type flagellum basal body"/>
    <property type="evidence" value="ECO:0007669"/>
    <property type="project" value="UniProtKB-SubCell"/>
</dbReference>
<evidence type="ECO:0000259" key="15">
    <source>
        <dbReference type="Pfam" id="PF14842"/>
    </source>
</evidence>
<dbReference type="EMBL" id="FOVR01000007">
    <property type="protein sequence ID" value="SFO52017.1"/>
    <property type="molecule type" value="Genomic_DNA"/>
</dbReference>
<dbReference type="Proteomes" id="UP000199236">
    <property type="component" value="Unassembled WGS sequence"/>
</dbReference>
<keyword evidence="12" id="KW-0175">Coiled coil</keyword>
<dbReference type="InterPro" id="IPR028263">
    <property type="entry name" value="FliG_N"/>
</dbReference>
<dbReference type="RefSeq" id="WP_090073393.1">
    <property type="nucleotide sequence ID" value="NZ_FOVR01000007.1"/>
</dbReference>